<dbReference type="Proteomes" id="UP000678393">
    <property type="component" value="Unassembled WGS sequence"/>
</dbReference>
<dbReference type="AlphaFoldDB" id="A0A8S3ZZ25"/>
<evidence type="ECO:0000313" key="6">
    <source>
        <dbReference type="Proteomes" id="UP000678393"/>
    </source>
</evidence>
<dbReference type="InterPro" id="IPR035914">
    <property type="entry name" value="Sperma_CUB_dom_sf"/>
</dbReference>
<evidence type="ECO:0000256" key="3">
    <source>
        <dbReference type="PROSITE-ProRule" id="PRU00059"/>
    </source>
</evidence>
<gene>
    <name evidence="5" type="ORF">CUNI_LOCUS17049</name>
</gene>
<evidence type="ECO:0000256" key="1">
    <source>
        <dbReference type="ARBA" id="ARBA00022737"/>
    </source>
</evidence>
<dbReference type="Pfam" id="PF00431">
    <property type="entry name" value="CUB"/>
    <property type="match status" value="1"/>
</dbReference>
<dbReference type="PROSITE" id="PS01180">
    <property type="entry name" value="CUB"/>
    <property type="match status" value="1"/>
</dbReference>
<feature type="non-terminal residue" evidence="5">
    <location>
        <position position="151"/>
    </location>
</feature>
<reference evidence="5" key="1">
    <citation type="submission" date="2021-04" db="EMBL/GenBank/DDBJ databases">
        <authorList>
            <consortium name="Molecular Ecology Group"/>
        </authorList>
    </citation>
    <scope>NUCLEOTIDE SEQUENCE</scope>
</reference>
<evidence type="ECO:0000256" key="2">
    <source>
        <dbReference type="ARBA" id="ARBA00023157"/>
    </source>
</evidence>
<dbReference type="Gene3D" id="2.60.120.290">
    <property type="entry name" value="Spermadhesin, CUB domain"/>
    <property type="match status" value="1"/>
</dbReference>
<sequence>WMHNSNCITKFQCNENIESHTHRNGTISSPFHPEAYPAGITCRYNFTGVGRERIQLRFLHIDLYFPSGDPASPIDCAGLDSVSVYIYINGQLEELNTWCGRKLPPMLMSNQPKMIVEFRSYHSTPTVTGFKAQYSFVTNFGIYEGVQDNRG</sequence>
<dbReference type="OrthoDB" id="6369184at2759"/>
<organism evidence="5 6">
    <name type="scientific">Candidula unifasciata</name>
    <dbReference type="NCBI Taxonomy" id="100452"/>
    <lineage>
        <taxon>Eukaryota</taxon>
        <taxon>Metazoa</taxon>
        <taxon>Spiralia</taxon>
        <taxon>Lophotrochozoa</taxon>
        <taxon>Mollusca</taxon>
        <taxon>Gastropoda</taxon>
        <taxon>Heterobranchia</taxon>
        <taxon>Euthyneura</taxon>
        <taxon>Panpulmonata</taxon>
        <taxon>Eupulmonata</taxon>
        <taxon>Stylommatophora</taxon>
        <taxon>Helicina</taxon>
        <taxon>Helicoidea</taxon>
        <taxon>Geomitridae</taxon>
        <taxon>Candidula</taxon>
    </lineage>
</organism>
<evidence type="ECO:0000259" key="4">
    <source>
        <dbReference type="PROSITE" id="PS01180"/>
    </source>
</evidence>
<keyword evidence="1" id="KW-0677">Repeat</keyword>
<feature type="domain" description="CUB" evidence="4">
    <location>
        <begin position="13"/>
        <end position="137"/>
    </location>
</feature>
<comment type="caution">
    <text evidence="5">The sequence shown here is derived from an EMBL/GenBank/DDBJ whole genome shotgun (WGS) entry which is preliminary data.</text>
</comment>
<protein>
    <recommendedName>
        <fullName evidence="4">CUB domain-containing protein</fullName>
    </recommendedName>
</protein>
<proteinExistence type="predicted"/>
<dbReference type="EMBL" id="CAJHNH020004691">
    <property type="protein sequence ID" value="CAG5131491.1"/>
    <property type="molecule type" value="Genomic_DNA"/>
</dbReference>
<comment type="caution">
    <text evidence="3">Lacks conserved residue(s) required for the propagation of feature annotation.</text>
</comment>
<name>A0A8S3ZZ25_9EUPU</name>
<dbReference type="InterPro" id="IPR000859">
    <property type="entry name" value="CUB_dom"/>
</dbReference>
<keyword evidence="6" id="KW-1185">Reference proteome</keyword>
<dbReference type="SMART" id="SM00042">
    <property type="entry name" value="CUB"/>
    <property type="match status" value="1"/>
</dbReference>
<dbReference type="SUPFAM" id="SSF49854">
    <property type="entry name" value="Spermadhesin, CUB domain"/>
    <property type="match status" value="1"/>
</dbReference>
<dbReference type="PANTHER" id="PTHR24251">
    <property type="entry name" value="OVOCHYMASE-RELATED"/>
    <property type="match status" value="1"/>
</dbReference>
<keyword evidence="2" id="KW-1015">Disulfide bond</keyword>
<evidence type="ECO:0000313" key="5">
    <source>
        <dbReference type="EMBL" id="CAG5131491.1"/>
    </source>
</evidence>
<accession>A0A8S3ZZ25</accession>
<feature type="non-terminal residue" evidence="5">
    <location>
        <position position="1"/>
    </location>
</feature>
<dbReference type="CDD" id="cd00041">
    <property type="entry name" value="CUB"/>
    <property type="match status" value="1"/>
</dbReference>